<evidence type="ECO:0000256" key="3">
    <source>
        <dbReference type="ARBA" id="ARBA00004496"/>
    </source>
</evidence>
<evidence type="ECO:0000256" key="6">
    <source>
        <dbReference type="ARBA" id="ARBA00008391"/>
    </source>
</evidence>
<dbReference type="PANTHER" id="PTHR43340:SF1">
    <property type="entry name" value="HYPOXANTHINE PHOSPHORIBOSYLTRANSFERASE"/>
    <property type="match status" value="1"/>
</dbReference>
<comment type="caution">
    <text evidence="18">The sequence shown here is derived from an EMBL/GenBank/DDBJ whole genome shotgun (WGS) entry which is preliminary data.</text>
</comment>
<comment type="pathway">
    <text evidence="5">Purine metabolism; GMP biosynthesis via salvage pathway; GMP from guanine: step 1/1.</text>
</comment>
<comment type="similarity">
    <text evidence="6 16">Belongs to the purine/pyrimidine phosphoribosyltransferase family.</text>
</comment>
<dbReference type="Pfam" id="PF00156">
    <property type="entry name" value="Pribosyltran"/>
    <property type="match status" value="1"/>
</dbReference>
<dbReference type="InterPro" id="IPR000836">
    <property type="entry name" value="PRTase_dom"/>
</dbReference>
<dbReference type="EMBL" id="AZFX01000080">
    <property type="protein sequence ID" value="KRM08673.1"/>
    <property type="molecule type" value="Genomic_DNA"/>
</dbReference>
<dbReference type="UniPathway" id="UPA00909">
    <property type="reaction ID" value="UER00887"/>
</dbReference>
<dbReference type="PANTHER" id="PTHR43340">
    <property type="entry name" value="HYPOXANTHINE-GUANINE PHOSPHORIBOSYLTRANSFERASE"/>
    <property type="match status" value="1"/>
</dbReference>
<evidence type="ECO:0000313" key="18">
    <source>
        <dbReference type="EMBL" id="KRM08673.1"/>
    </source>
</evidence>
<dbReference type="GO" id="GO:0046100">
    <property type="term" value="P:hypoxanthine metabolic process"/>
    <property type="evidence" value="ECO:0007669"/>
    <property type="project" value="TreeGrafter"/>
</dbReference>
<dbReference type="GO" id="GO:0006178">
    <property type="term" value="P:guanine salvage"/>
    <property type="evidence" value="ECO:0007669"/>
    <property type="project" value="TreeGrafter"/>
</dbReference>
<protein>
    <recommendedName>
        <fullName evidence="16">Hypoxanthine phosphoribosyltransferase</fullName>
        <ecNumber evidence="16">2.4.2.8</ecNumber>
    </recommendedName>
</protein>
<dbReference type="AlphaFoldDB" id="A0A0R1VSD6"/>
<dbReference type="InterPro" id="IPR050408">
    <property type="entry name" value="HGPRT"/>
</dbReference>
<dbReference type="OrthoDB" id="9802824at2"/>
<keyword evidence="7 16" id="KW-0963">Cytoplasm</keyword>
<evidence type="ECO:0000256" key="13">
    <source>
        <dbReference type="ARBA" id="ARBA00022842"/>
    </source>
</evidence>
<comment type="cofactor">
    <cofactor evidence="1 16">
        <name>Mg(2+)</name>
        <dbReference type="ChEBI" id="CHEBI:18420"/>
    </cofactor>
</comment>
<dbReference type="GO" id="GO:0000287">
    <property type="term" value="F:magnesium ion binding"/>
    <property type="evidence" value="ECO:0007669"/>
    <property type="project" value="TreeGrafter"/>
</dbReference>
<keyword evidence="9 16" id="KW-0808">Transferase</keyword>
<dbReference type="Proteomes" id="UP000051315">
    <property type="component" value="Unassembled WGS sequence"/>
</dbReference>
<name>A0A0R1VSD6_9LACO</name>
<keyword evidence="11 16" id="KW-0660">Purine salvage</keyword>
<evidence type="ECO:0000259" key="17">
    <source>
        <dbReference type="Pfam" id="PF00156"/>
    </source>
</evidence>
<evidence type="ECO:0000256" key="11">
    <source>
        <dbReference type="ARBA" id="ARBA00022726"/>
    </source>
</evidence>
<gene>
    <name evidence="18" type="ORF">FC15_GL000412</name>
</gene>
<dbReference type="NCBIfam" id="TIGR01203">
    <property type="entry name" value="HGPRTase"/>
    <property type="match status" value="1"/>
</dbReference>
<keyword evidence="10 16" id="KW-0479">Metal-binding</keyword>
<evidence type="ECO:0000256" key="8">
    <source>
        <dbReference type="ARBA" id="ARBA00022676"/>
    </source>
</evidence>
<proteinExistence type="inferred from homology"/>
<dbReference type="GO" id="GO:0004422">
    <property type="term" value="F:hypoxanthine phosphoribosyltransferase activity"/>
    <property type="evidence" value="ECO:0007669"/>
    <property type="project" value="InterPro"/>
</dbReference>
<comment type="function">
    <text evidence="2">Purine salvage pathway enzyme that catalyzes the transfer of the ribosyl-5-phosphate group from 5-phospho-alpha-D-ribose 1-diphosphate (PRPP) to the N9 position of the 6-oxopurines hypoxanthine and guanine to form the corresponding ribonucleotides IMP (inosine 5'-monophosphate) and GMP (guanosine 5'-monophosphate), with the release of PPi.</text>
</comment>
<dbReference type="PATRIC" id="fig|1423735.3.peg.425"/>
<dbReference type="UniPathway" id="UPA00591">
    <property type="reaction ID" value="UER00648"/>
</dbReference>
<comment type="subcellular location">
    <subcellularLocation>
        <location evidence="3 16">Cytoplasm</location>
    </subcellularLocation>
</comment>
<accession>A0A0R1VSD6</accession>
<evidence type="ECO:0000313" key="19">
    <source>
        <dbReference type="Proteomes" id="UP000051315"/>
    </source>
</evidence>
<dbReference type="Gene3D" id="3.40.50.2020">
    <property type="match status" value="1"/>
</dbReference>
<dbReference type="GO" id="GO:0052657">
    <property type="term" value="F:guanine phosphoribosyltransferase activity"/>
    <property type="evidence" value="ECO:0007669"/>
    <property type="project" value="UniProtKB-ARBA"/>
</dbReference>
<dbReference type="STRING" id="1423735.FC15_GL000412"/>
<evidence type="ECO:0000256" key="12">
    <source>
        <dbReference type="ARBA" id="ARBA00022741"/>
    </source>
</evidence>
<dbReference type="CDD" id="cd06223">
    <property type="entry name" value="PRTases_typeI"/>
    <property type="match status" value="1"/>
</dbReference>
<dbReference type="InterPro" id="IPR029057">
    <property type="entry name" value="PRTase-like"/>
</dbReference>
<evidence type="ECO:0000256" key="5">
    <source>
        <dbReference type="ARBA" id="ARBA00004676"/>
    </source>
</evidence>
<dbReference type="GO" id="GO:0032263">
    <property type="term" value="P:GMP salvage"/>
    <property type="evidence" value="ECO:0007669"/>
    <property type="project" value="UniProtKB-UniPathway"/>
</dbReference>
<evidence type="ECO:0000256" key="1">
    <source>
        <dbReference type="ARBA" id="ARBA00001946"/>
    </source>
</evidence>
<evidence type="ECO:0000256" key="10">
    <source>
        <dbReference type="ARBA" id="ARBA00022723"/>
    </source>
</evidence>
<organism evidence="18 19">
    <name type="scientific">Lapidilactobacillus concavus DSM 17758</name>
    <dbReference type="NCBI Taxonomy" id="1423735"/>
    <lineage>
        <taxon>Bacteria</taxon>
        <taxon>Bacillati</taxon>
        <taxon>Bacillota</taxon>
        <taxon>Bacilli</taxon>
        <taxon>Lactobacillales</taxon>
        <taxon>Lactobacillaceae</taxon>
        <taxon>Lapidilactobacillus</taxon>
    </lineage>
</organism>
<evidence type="ECO:0000256" key="14">
    <source>
        <dbReference type="ARBA" id="ARBA00048811"/>
    </source>
</evidence>
<dbReference type="GO" id="GO:0000166">
    <property type="term" value="F:nucleotide binding"/>
    <property type="evidence" value="ECO:0007669"/>
    <property type="project" value="UniProtKB-KW"/>
</dbReference>
<evidence type="ECO:0000256" key="4">
    <source>
        <dbReference type="ARBA" id="ARBA00004669"/>
    </source>
</evidence>
<keyword evidence="8 16" id="KW-0328">Glycosyltransferase</keyword>
<comment type="pathway">
    <text evidence="4 16">Purine metabolism; IMP biosynthesis via salvage pathway; IMP from hypoxanthine: step 1/1.</text>
</comment>
<reference evidence="18 19" key="1">
    <citation type="journal article" date="2015" name="Genome Announc.">
        <title>Expanding the biotechnology potential of lactobacilli through comparative genomics of 213 strains and associated genera.</title>
        <authorList>
            <person name="Sun Z."/>
            <person name="Harris H.M."/>
            <person name="McCann A."/>
            <person name="Guo C."/>
            <person name="Argimon S."/>
            <person name="Zhang W."/>
            <person name="Yang X."/>
            <person name="Jeffery I.B."/>
            <person name="Cooney J.C."/>
            <person name="Kagawa T.F."/>
            <person name="Liu W."/>
            <person name="Song Y."/>
            <person name="Salvetti E."/>
            <person name="Wrobel A."/>
            <person name="Rasinkangas P."/>
            <person name="Parkhill J."/>
            <person name="Rea M.C."/>
            <person name="O'Sullivan O."/>
            <person name="Ritari J."/>
            <person name="Douillard F.P."/>
            <person name="Paul Ross R."/>
            <person name="Yang R."/>
            <person name="Briner A.E."/>
            <person name="Felis G.E."/>
            <person name="de Vos W.M."/>
            <person name="Barrangou R."/>
            <person name="Klaenhammer T.R."/>
            <person name="Caufield P.W."/>
            <person name="Cui Y."/>
            <person name="Zhang H."/>
            <person name="O'Toole P.W."/>
        </authorList>
    </citation>
    <scope>NUCLEOTIDE SEQUENCE [LARGE SCALE GENOMIC DNA]</scope>
    <source>
        <strain evidence="18 19">DSM 17758</strain>
    </source>
</reference>
<comment type="catalytic activity">
    <reaction evidence="14">
        <text>GMP + diphosphate = guanine + 5-phospho-alpha-D-ribose 1-diphosphate</text>
        <dbReference type="Rhea" id="RHEA:25424"/>
        <dbReference type="ChEBI" id="CHEBI:16235"/>
        <dbReference type="ChEBI" id="CHEBI:33019"/>
        <dbReference type="ChEBI" id="CHEBI:58017"/>
        <dbReference type="ChEBI" id="CHEBI:58115"/>
        <dbReference type="EC" id="2.4.2.8"/>
    </reaction>
    <physiologicalReaction direction="right-to-left" evidence="14">
        <dbReference type="Rhea" id="RHEA:25426"/>
    </physiologicalReaction>
</comment>
<dbReference type="EC" id="2.4.2.8" evidence="16"/>
<dbReference type="FunFam" id="3.40.50.2020:FF:000006">
    <property type="entry name" value="Hypoxanthine phosphoribosyltransferase"/>
    <property type="match status" value="1"/>
</dbReference>
<dbReference type="InterPro" id="IPR005904">
    <property type="entry name" value="Hxn_phspho_trans"/>
</dbReference>
<evidence type="ECO:0000256" key="9">
    <source>
        <dbReference type="ARBA" id="ARBA00022679"/>
    </source>
</evidence>
<evidence type="ECO:0000256" key="7">
    <source>
        <dbReference type="ARBA" id="ARBA00022490"/>
    </source>
</evidence>
<feature type="domain" description="Phosphoribosyltransferase" evidence="17">
    <location>
        <begin position="11"/>
        <end position="160"/>
    </location>
</feature>
<evidence type="ECO:0000256" key="15">
    <source>
        <dbReference type="ARBA" id="ARBA00049402"/>
    </source>
</evidence>
<sequence>MREDIEKVIVSTDQIHEIVERLGKQLHDDYRDKNPIFICILKGAVIFMTDLIRAYDDLSEIEFMDVSSYGDAFESSGEVRIIKDLDVPVNGRHIVIVEDIIDTGRTLAALIKLLDSRGAASIKICSLLSKEAHRLINVHVDYIGVEVPDEFLVGYGLDYKNQYRNLPFIGVLKPKIYE</sequence>
<comment type="catalytic activity">
    <reaction evidence="15">
        <text>IMP + diphosphate = hypoxanthine + 5-phospho-alpha-D-ribose 1-diphosphate</text>
        <dbReference type="Rhea" id="RHEA:17973"/>
        <dbReference type="ChEBI" id="CHEBI:17368"/>
        <dbReference type="ChEBI" id="CHEBI:33019"/>
        <dbReference type="ChEBI" id="CHEBI:58017"/>
        <dbReference type="ChEBI" id="CHEBI:58053"/>
        <dbReference type="EC" id="2.4.2.8"/>
    </reaction>
    <physiologicalReaction direction="right-to-left" evidence="15">
        <dbReference type="Rhea" id="RHEA:17975"/>
    </physiologicalReaction>
</comment>
<evidence type="ECO:0000256" key="16">
    <source>
        <dbReference type="RuleBase" id="RU364099"/>
    </source>
</evidence>
<dbReference type="SUPFAM" id="SSF53271">
    <property type="entry name" value="PRTase-like"/>
    <property type="match status" value="1"/>
</dbReference>
<keyword evidence="12 16" id="KW-0547">Nucleotide-binding</keyword>
<dbReference type="GO" id="GO:0006166">
    <property type="term" value="P:purine ribonucleoside salvage"/>
    <property type="evidence" value="ECO:0007669"/>
    <property type="project" value="UniProtKB-KW"/>
</dbReference>
<keyword evidence="13 16" id="KW-0460">Magnesium</keyword>
<dbReference type="RefSeq" id="WP_057825345.1">
    <property type="nucleotide sequence ID" value="NZ_AZFX01000080.1"/>
</dbReference>
<dbReference type="GO" id="GO:0032264">
    <property type="term" value="P:IMP salvage"/>
    <property type="evidence" value="ECO:0007669"/>
    <property type="project" value="UniProtKB-UniPathway"/>
</dbReference>
<evidence type="ECO:0000256" key="2">
    <source>
        <dbReference type="ARBA" id="ARBA00002049"/>
    </source>
</evidence>
<keyword evidence="19" id="KW-1185">Reference proteome</keyword>
<dbReference type="GO" id="GO:0005829">
    <property type="term" value="C:cytosol"/>
    <property type="evidence" value="ECO:0007669"/>
    <property type="project" value="TreeGrafter"/>
</dbReference>